<dbReference type="InterPro" id="IPR000064">
    <property type="entry name" value="NLP_P60_dom"/>
</dbReference>
<evidence type="ECO:0000313" key="8">
    <source>
        <dbReference type="Proteomes" id="UP000093199"/>
    </source>
</evidence>
<dbReference type="PANTHER" id="PTHR47053">
    <property type="entry name" value="MUREIN DD-ENDOPEPTIDASE MEPH-RELATED"/>
    <property type="match status" value="1"/>
</dbReference>
<dbReference type="STRING" id="33978.A6M13_13790"/>
<dbReference type="AlphaFoldDB" id="A0A1C0YDH7"/>
<name>A0A1C0YDH7_9BACL</name>
<reference evidence="7 8" key="1">
    <citation type="submission" date="2016-07" db="EMBL/GenBank/DDBJ databases">
        <title>Caryophanon tenue genome sequencing.</title>
        <authorList>
            <person name="Verma A."/>
            <person name="Pal Y."/>
            <person name="Krishnamurthi S."/>
        </authorList>
    </citation>
    <scope>NUCLEOTIDE SEQUENCE [LARGE SCALE GENOMIC DNA]</scope>
    <source>
        <strain evidence="7 8">DSM 14152</strain>
    </source>
</reference>
<gene>
    <name evidence="7" type="ORF">A6M13_13790</name>
</gene>
<dbReference type="PROSITE" id="PS51935">
    <property type="entry name" value="NLPC_P60"/>
    <property type="match status" value="1"/>
</dbReference>
<dbReference type="Pfam" id="PF00877">
    <property type="entry name" value="NLPC_P60"/>
    <property type="match status" value="1"/>
</dbReference>
<dbReference type="PANTHER" id="PTHR47053:SF3">
    <property type="entry name" value="GAMMA-D-GLUTAMYL-L-LYSINE DIPEPTIDYL-PEPTIDASE"/>
    <property type="match status" value="1"/>
</dbReference>
<protein>
    <submittedName>
        <fullName evidence="7">Hydrolase</fullName>
    </submittedName>
</protein>
<feature type="domain" description="SLH" evidence="5">
    <location>
        <begin position="33"/>
        <end position="93"/>
    </location>
</feature>
<feature type="domain" description="SLH" evidence="5">
    <location>
        <begin position="94"/>
        <end position="151"/>
    </location>
</feature>
<organism evidence="7 8">
    <name type="scientific">Caryophanon tenue</name>
    <dbReference type="NCBI Taxonomy" id="33978"/>
    <lineage>
        <taxon>Bacteria</taxon>
        <taxon>Bacillati</taxon>
        <taxon>Bacillota</taxon>
        <taxon>Bacilli</taxon>
        <taxon>Bacillales</taxon>
        <taxon>Caryophanaceae</taxon>
        <taxon>Caryophanon</taxon>
    </lineage>
</organism>
<evidence type="ECO:0000313" key="7">
    <source>
        <dbReference type="EMBL" id="OCS85210.1"/>
    </source>
</evidence>
<comment type="caution">
    <text evidence="7">The sequence shown here is derived from an EMBL/GenBank/DDBJ whole genome shotgun (WGS) entry which is preliminary data.</text>
</comment>
<keyword evidence="3 7" id="KW-0378">Hydrolase</keyword>
<evidence type="ECO:0000259" key="6">
    <source>
        <dbReference type="PROSITE" id="PS51935"/>
    </source>
</evidence>
<keyword evidence="4" id="KW-0788">Thiol protease</keyword>
<dbReference type="InterPro" id="IPR038765">
    <property type="entry name" value="Papain-like_cys_pep_sf"/>
</dbReference>
<dbReference type="EMBL" id="MASJ01000015">
    <property type="protein sequence ID" value="OCS85210.1"/>
    <property type="molecule type" value="Genomic_DNA"/>
</dbReference>
<dbReference type="InterPro" id="IPR051202">
    <property type="entry name" value="Peptidase_C40"/>
</dbReference>
<evidence type="ECO:0000256" key="4">
    <source>
        <dbReference type="ARBA" id="ARBA00022807"/>
    </source>
</evidence>
<dbReference type="Pfam" id="PF00395">
    <property type="entry name" value="SLH"/>
    <property type="match status" value="2"/>
</dbReference>
<dbReference type="GO" id="GO:0006508">
    <property type="term" value="P:proteolysis"/>
    <property type="evidence" value="ECO:0007669"/>
    <property type="project" value="UniProtKB-KW"/>
</dbReference>
<dbReference type="Pfam" id="PF18348">
    <property type="entry name" value="SH3_16"/>
    <property type="match status" value="1"/>
</dbReference>
<keyword evidence="8" id="KW-1185">Reference proteome</keyword>
<dbReference type="PROSITE" id="PS51272">
    <property type="entry name" value="SLH"/>
    <property type="match status" value="3"/>
</dbReference>
<feature type="domain" description="SLH" evidence="5">
    <location>
        <begin position="152"/>
        <end position="215"/>
    </location>
</feature>
<sequence length="536" mass="60115">MNERKKEATMFKRRIMQVMIVCVMLVSTVSTSYAQLFTDVPDNHKNKAEFDYLAAWGAIDANQGTMYRLHDAITRYEAAELLVRAMRADTENRPIPMYTDIATDDPRMPVIATITELQVMTGTDGKFNPDAKLTRAQAAGILIRAFGLQGSTTSTFPDVDAAHWATPAIHTLIANQITTGFEDGTYRPSQSLTRSNFAIFVARVLNPAFRLAKNEVPVVKPTPTPQEPASCERETNKKTYKVDVAVANMWKNYNAARQVDAPSTTNPVQMDKWINSMTLSQKKWLVDRTDTQALYNDEVTILESRGNWYRIAANDQYVPYQKEGYPGWVPKSQITATTKNYDDCAIAVISSKKANLYEADYKKVHVTVSYATILPIIKEAGNYYFVQTPDAGVKLLKKIDAKKHESYEAIPKPSAKTIIDEAKRYLNLPYLWAGTSSWGYDCSGILYAIFKAHGIMIPRDSFYQATKGTAVTKNNLKAGDLVFFAYNGGKGKVYHVGLYLGNGQMLHAPHYASKVRIEPLNQGVYQKNYAGARRYL</sequence>
<dbReference type="InterPro" id="IPR041382">
    <property type="entry name" value="SH3_16"/>
</dbReference>
<comment type="similarity">
    <text evidence="1">Belongs to the peptidase C40 family.</text>
</comment>
<keyword evidence="2" id="KW-0645">Protease</keyword>
<dbReference type="SUPFAM" id="SSF54001">
    <property type="entry name" value="Cysteine proteinases"/>
    <property type="match status" value="1"/>
</dbReference>
<proteinExistence type="inferred from homology"/>
<evidence type="ECO:0000256" key="2">
    <source>
        <dbReference type="ARBA" id="ARBA00022670"/>
    </source>
</evidence>
<dbReference type="Gene3D" id="3.90.1720.10">
    <property type="entry name" value="endopeptidase domain like (from Nostoc punctiforme)"/>
    <property type="match status" value="1"/>
</dbReference>
<evidence type="ECO:0000256" key="3">
    <source>
        <dbReference type="ARBA" id="ARBA00022801"/>
    </source>
</evidence>
<dbReference type="InterPro" id="IPR057812">
    <property type="entry name" value="SH3_YKFC_2nd"/>
</dbReference>
<evidence type="ECO:0000256" key="1">
    <source>
        <dbReference type="ARBA" id="ARBA00007074"/>
    </source>
</evidence>
<dbReference type="Proteomes" id="UP000093199">
    <property type="component" value="Unassembled WGS sequence"/>
</dbReference>
<dbReference type="Gene3D" id="2.30.30.40">
    <property type="entry name" value="SH3 Domains"/>
    <property type="match status" value="2"/>
</dbReference>
<evidence type="ECO:0000259" key="5">
    <source>
        <dbReference type="PROSITE" id="PS51272"/>
    </source>
</evidence>
<dbReference type="GO" id="GO:0008234">
    <property type="term" value="F:cysteine-type peptidase activity"/>
    <property type="evidence" value="ECO:0007669"/>
    <property type="project" value="UniProtKB-KW"/>
</dbReference>
<feature type="domain" description="NlpC/P60" evidence="6">
    <location>
        <begin position="412"/>
        <end position="536"/>
    </location>
</feature>
<dbReference type="InterPro" id="IPR001119">
    <property type="entry name" value="SLH_dom"/>
</dbReference>
<accession>A0A1C0YDH7</accession>
<dbReference type="Pfam" id="PF23795">
    <property type="entry name" value="SH3_YKFC_2nd"/>
    <property type="match status" value="1"/>
</dbReference>